<dbReference type="RefSeq" id="XP_022308355.1">
    <property type="nucleotide sequence ID" value="XM_022452647.1"/>
</dbReference>
<organism evidence="2 3">
    <name type="scientific">Crassostrea virginica</name>
    <name type="common">Eastern oyster</name>
    <dbReference type="NCBI Taxonomy" id="6565"/>
    <lineage>
        <taxon>Eukaryota</taxon>
        <taxon>Metazoa</taxon>
        <taxon>Spiralia</taxon>
        <taxon>Lophotrochozoa</taxon>
        <taxon>Mollusca</taxon>
        <taxon>Bivalvia</taxon>
        <taxon>Autobranchia</taxon>
        <taxon>Pteriomorphia</taxon>
        <taxon>Ostreida</taxon>
        <taxon>Ostreoidea</taxon>
        <taxon>Ostreidae</taxon>
        <taxon>Crassostrea</taxon>
    </lineage>
</organism>
<evidence type="ECO:0000313" key="2">
    <source>
        <dbReference type="Proteomes" id="UP000694844"/>
    </source>
</evidence>
<feature type="compositionally biased region" description="Polar residues" evidence="1">
    <location>
        <begin position="171"/>
        <end position="180"/>
    </location>
</feature>
<dbReference type="GeneID" id="111114355"/>
<reference evidence="3" key="1">
    <citation type="submission" date="2025-08" db="UniProtKB">
        <authorList>
            <consortium name="RefSeq"/>
        </authorList>
    </citation>
    <scope>IDENTIFICATION</scope>
    <source>
        <tissue evidence="3">Whole sample</tissue>
    </source>
</reference>
<dbReference type="AlphaFoldDB" id="A0A8B8BYH1"/>
<dbReference type="Proteomes" id="UP000694844">
    <property type="component" value="Chromosome 9"/>
</dbReference>
<gene>
    <name evidence="3" type="primary">LOC111114355</name>
</gene>
<sequence>MASRKRGRPFGSQLSLSARKERKKMMDRERGKERIFIGDNIERWNRVKDELNLMFNHEVAGFLLDRYEHDKQGKVVSSTPVHGIKPTTELLKHPAGISDISSAESGKASDLAMSGIEQMEAGPSGSDDIRPPTSKKAKGSKYSASFLDPLEISIDISEEVEDLEESDDESYQPSINISLG</sequence>
<dbReference type="KEGG" id="cvn:111114355"/>
<feature type="region of interest" description="Disordered" evidence="1">
    <location>
        <begin position="157"/>
        <end position="180"/>
    </location>
</feature>
<feature type="compositionally biased region" description="Acidic residues" evidence="1">
    <location>
        <begin position="157"/>
        <end position="170"/>
    </location>
</feature>
<dbReference type="OrthoDB" id="10021186at2759"/>
<proteinExistence type="predicted"/>
<evidence type="ECO:0000313" key="3">
    <source>
        <dbReference type="RefSeq" id="XP_022308355.1"/>
    </source>
</evidence>
<protein>
    <submittedName>
        <fullName evidence="3">Uncharacterized protein LOC111114355</fullName>
    </submittedName>
</protein>
<name>A0A8B8BYH1_CRAVI</name>
<accession>A0A8B8BYH1</accession>
<feature type="region of interest" description="Disordered" evidence="1">
    <location>
        <begin position="1"/>
        <end position="28"/>
    </location>
</feature>
<evidence type="ECO:0000256" key="1">
    <source>
        <dbReference type="SAM" id="MobiDB-lite"/>
    </source>
</evidence>
<feature type="region of interest" description="Disordered" evidence="1">
    <location>
        <begin position="118"/>
        <end position="142"/>
    </location>
</feature>
<keyword evidence="2" id="KW-1185">Reference proteome</keyword>